<accession>A0AAN5I4T3</accession>
<dbReference type="AlphaFoldDB" id="A0AAN5I4T3"/>
<name>A0AAN5I4T3_9BILA</name>
<dbReference type="Proteomes" id="UP001328107">
    <property type="component" value="Unassembled WGS sequence"/>
</dbReference>
<feature type="compositionally biased region" description="Polar residues" evidence="1">
    <location>
        <begin position="279"/>
        <end position="288"/>
    </location>
</feature>
<feature type="non-terminal residue" evidence="2">
    <location>
        <position position="1"/>
    </location>
</feature>
<proteinExistence type="predicted"/>
<evidence type="ECO:0000256" key="1">
    <source>
        <dbReference type="SAM" id="MobiDB-lite"/>
    </source>
</evidence>
<evidence type="ECO:0000313" key="3">
    <source>
        <dbReference type="Proteomes" id="UP001328107"/>
    </source>
</evidence>
<comment type="caution">
    <text evidence="2">The sequence shown here is derived from an EMBL/GenBank/DDBJ whole genome shotgun (WGS) entry which is preliminary data.</text>
</comment>
<dbReference type="EMBL" id="BTRK01000005">
    <property type="protein sequence ID" value="GMR52228.1"/>
    <property type="molecule type" value="Genomic_DNA"/>
</dbReference>
<feature type="region of interest" description="Disordered" evidence="1">
    <location>
        <begin position="278"/>
        <end position="309"/>
    </location>
</feature>
<protein>
    <submittedName>
        <fullName evidence="2">Uncharacterized protein</fullName>
    </submittedName>
</protein>
<keyword evidence="3" id="KW-1185">Reference proteome</keyword>
<evidence type="ECO:0000313" key="2">
    <source>
        <dbReference type="EMBL" id="GMR52228.1"/>
    </source>
</evidence>
<feature type="compositionally biased region" description="Low complexity" evidence="1">
    <location>
        <begin position="289"/>
        <end position="307"/>
    </location>
</feature>
<reference evidence="3" key="1">
    <citation type="submission" date="2022-10" db="EMBL/GenBank/DDBJ databases">
        <title>Genome assembly of Pristionchus species.</title>
        <authorList>
            <person name="Yoshida K."/>
            <person name="Sommer R.J."/>
        </authorList>
    </citation>
    <scope>NUCLEOTIDE SEQUENCE [LARGE SCALE GENOMIC DNA]</scope>
    <source>
        <strain evidence="3">RS5460</strain>
    </source>
</reference>
<sequence>TSQKKPLDIWGSKNISVLNFNKADDKFSPIVLYVIDKAIAVGIEYAIYDAVNMNDIAVNSKLVTVMSAEAFTVKAKRNDFPIGVRALLAGFDSSTSANSDSCMEAFNSPIGKNFPGFNINVAGPIISLLFSDQNVVHIDASIQSTDEFSLPVYDLSFDGFITSDGYNGCFKPHTGGIQSFRSPLYEKSKSYLLGSPTATKPDYRVSITVLPNLDANHSVIVNDLSSNDQPKTIIGVIEVDYTIEKTSNIEVVFDDLDGDQGFLMRYTTAPFVETTTETLMSGSTNEDLPTTSSVPSSTSTVPPTTTSGGEGTTCRLLFAIGAIFAARVA</sequence>
<organism evidence="2 3">
    <name type="scientific">Pristionchus mayeri</name>
    <dbReference type="NCBI Taxonomy" id="1317129"/>
    <lineage>
        <taxon>Eukaryota</taxon>
        <taxon>Metazoa</taxon>
        <taxon>Ecdysozoa</taxon>
        <taxon>Nematoda</taxon>
        <taxon>Chromadorea</taxon>
        <taxon>Rhabditida</taxon>
        <taxon>Rhabditina</taxon>
        <taxon>Diplogasteromorpha</taxon>
        <taxon>Diplogasteroidea</taxon>
        <taxon>Neodiplogasteridae</taxon>
        <taxon>Pristionchus</taxon>
    </lineage>
</organism>
<gene>
    <name evidence="2" type="ORF">PMAYCL1PPCAC_22423</name>
</gene>